<dbReference type="PIRSF" id="PIRSF037259">
    <property type="entry name" value="EcsB_ABC"/>
    <property type="match status" value="1"/>
</dbReference>
<feature type="transmembrane region" description="Helical" evidence="1">
    <location>
        <begin position="188"/>
        <end position="205"/>
    </location>
</feature>
<feature type="transmembrane region" description="Helical" evidence="1">
    <location>
        <begin position="131"/>
        <end position="153"/>
    </location>
</feature>
<organism evidence="2 3">
    <name type="scientific">Ectobacillus antri</name>
    <dbReference type="NCBI Taxonomy" id="2486280"/>
    <lineage>
        <taxon>Bacteria</taxon>
        <taxon>Bacillati</taxon>
        <taxon>Bacillota</taxon>
        <taxon>Bacilli</taxon>
        <taxon>Bacillales</taxon>
        <taxon>Bacillaceae</taxon>
        <taxon>Ectobacillus</taxon>
    </lineage>
</organism>
<comment type="caution">
    <text evidence="2">The sequence shown here is derived from an EMBL/GenBank/DDBJ whole genome shotgun (WGS) entry which is preliminary data.</text>
</comment>
<keyword evidence="1" id="KW-1133">Transmembrane helix</keyword>
<feature type="transmembrane region" description="Helical" evidence="1">
    <location>
        <begin position="106"/>
        <end position="125"/>
    </location>
</feature>
<keyword evidence="1" id="KW-0472">Membrane</keyword>
<feature type="transmembrane region" description="Helical" evidence="1">
    <location>
        <begin position="21"/>
        <end position="44"/>
    </location>
</feature>
<sequence>MNTNELWKQRFILFLTNIRTYSRYIFNDHISIVLVFGLGLGTYYYREWLHTLSPDFPSALIIALVLSFVLTAGSVQTLFKSADLVFLLQVEEKLGIYIQKAFRFSYVMQLYVLVLFFAAFAPLYTKTLGNVQSYLVLLLLAILAKLWNLMGYWKSSFDMNHNVRRFDRMIRFFFNFLLMFFAATHNSIFIVGTIVVAMVLYLLLLQRKQKGKGLHWEYLIEEENRRMLLFYRIANMFTDVPALKEQVRRRPWLDFVANMVPLQQRSTYTFLYTRTFLRSGNYLGIYVRLLALGAILVYIVPSLYGRMLLSSLFLYLLGYQALSLWRQHSLKLWVGLYPVPEVMRKQSFLRVLFILLLVAATILIIVFAIATKHWLMTGALTIGNIAVAFWFTYVYGKRKIQR</sequence>
<proteinExistence type="predicted"/>
<dbReference type="Proteomes" id="UP001218246">
    <property type="component" value="Unassembled WGS sequence"/>
</dbReference>
<gene>
    <name evidence="2" type="ORF">P6P90_07945</name>
</gene>
<accession>A0ABT6H532</accession>
<feature type="transmembrane region" description="Helical" evidence="1">
    <location>
        <begin position="375"/>
        <end position="396"/>
    </location>
</feature>
<name>A0ABT6H532_9BACI</name>
<keyword evidence="3" id="KW-1185">Reference proteome</keyword>
<evidence type="ECO:0000256" key="1">
    <source>
        <dbReference type="SAM" id="Phobius"/>
    </source>
</evidence>
<feature type="transmembrane region" description="Helical" evidence="1">
    <location>
        <begin position="347"/>
        <end position="369"/>
    </location>
</feature>
<feature type="transmembrane region" description="Helical" evidence="1">
    <location>
        <begin position="56"/>
        <end position="79"/>
    </location>
</feature>
<keyword evidence="1" id="KW-0812">Transmembrane</keyword>
<feature type="transmembrane region" description="Helical" evidence="1">
    <location>
        <begin position="282"/>
        <end position="301"/>
    </location>
</feature>
<protein>
    <submittedName>
        <fullName evidence="2">ABC transporter permease</fullName>
    </submittedName>
</protein>
<evidence type="ECO:0000313" key="3">
    <source>
        <dbReference type="Proteomes" id="UP001218246"/>
    </source>
</evidence>
<dbReference type="InterPro" id="IPR010288">
    <property type="entry name" value="EcsB_ABC"/>
</dbReference>
<evidence type="ECO:0000313" key="2">
    <source>
        <dbReference type="EMBL" id="MDG5753903.1"/>
    </source>
</evidence>
<reference evidence="2 3" key="1">
    <citation type="submission" date="2023-04" db="EMBL/GenBank/DDBJ databases">
        <title>Ectobacillus antri isolated from activated sludge.</title>
        <authorList>
            <person name="Yan P."/>
            <person name="Liu X."/>
        </authorList>
    </citation>
    <scope>NUCLEOTIDE SEQUENCE [LARGE SCALE GENOMIC DNA]</scope>
    <source>
        <strain evidence="2 3">C18H</strain>
    </source>
</reference>
<dbReference type="RefSeq" id="WP_124565234.1">
    <property type="nucleotide sequence ID" value="NZ_JARRRY010000003.1"/>
</dbReference>
<dbReference type="Pfam" id="PF05975">
    <property type="entry name" value="EcsB"/>
    <property type="match status" value="1"/>
</dbReference>
<dbReference type="EMBL" id="JARULN010000005">
    <property type="protein sequence ID" value="MDG5753903.1"/>
    <property type="molecule type" value="Genomic_DNA"/>
</dbReference>